<evidence type="ECO:0000313" key="2">
    <source>
        <dbReference type="Proteomes" id="UP000733611"/>
    </source>
</evidence>
<name>A0A948THT2_9GAMM</name>
<protein>
    <submittedName>
        <fullName evidence="1">Uncharacterized protein</fullName>
    </submittedName>
</protein>
<reference evidence="1" key="1">
    <citation type="journal article" date="2021" name="PeerJ">
        <title>Extensive microbial diversity within the chicken gut microbiome revealed by metagenomics and culture.</title>
        <authorList>
            <person name="Gilroy R."/>
            <person name="Ravi A."/>
            <person name="Getino M."/>
            <person name="Pursley I."/>
            <person name="Horton D.L."/>
            <person name="Alikhan N.F."/>
            <person name="Baker D."/>
            <person name="Gharbi K."/>
            <person name="Hall N."/>
            <person name="Watson M."/>
            <person name="Adriaenssens E.M."/>
            <person name="Foster-Nyarko E."/>
            <person name="Jarju S."/>
            <person name="Secka A."/>
            <person name="Antonio M."/>
            <person name="Oren A."/>
            <person name="Chaudhuri R.R."/>
            <person name="La Ragione R."/>
            <person name="Hildebrand F."/>
            <person name="Pallen M.J."/>
        </authorList>
    </citation>
    <scope>NUCLEOTIDE SEQUENCE</scope>
    <source>
        <strain evidence="1">378</strain>
    </source>
</reference>
<comment type="caution">
    <text evidence="1">The sequence shown here is derived from an EMBL/GenBank/DDBJ whole genome shotgun (WGS) entry which is preliminary data.</text>
</comment>
<dbReference type="AlphaFoldDB" id="A0A948THT2"/>
<accession>A0A948THT2</accession>
<gene>
    <name evidence="1" type="ORF">H9847_09125</name>
</gene>
<evidence type="ECO:0000313" key="1">
    <source>
        <dbReference type="EMBL" id="MBU3845002.1"/>
    </source>
</evidence>
<dbReference type="Proteomes" id="UP000733611">
    <property type="component" value="Unassembled WGS sequence"/>
</dbReference>
<organism evidence="1 2">
    <name type="scientific">Candidatus Anaerobiospirillum pullicola</name>
    <dbReference type="NCBI Taxonomy" id="2838451"/>
    <lineage>
        <taxon>Bacteria</taxon>
        <taxon>Pseudomonadati</taxon>
        <taxon>Pseudomonadota</taxon>
        <taxon>Gammaproteobacteria</taxon>
        <taxon>Aeromonadales</taxon>
        <taxon>Succinivibrionaceae</taxon>
        <taxon>Anaerobiospirillum</taxon>
    </lineage>
</organism>
<reference evidence="1" key="2">
    <citation type="submission" date="2021-04" db="EMBL/GenBank/DDBJ databases">
        <authorList>
            <person name="Gilroy R."/>
        </authorList>
    </citation>
    <scope>NUCLEOTIDE SEQUENCE</scope>
    <source>
        <strain evidence="1">378</strain>
    </source>
</reference>
<sequence>MYDKTGLGGTNAQGQRIAVNDLALVRINEQSWVVAACAKNIVGEKEQTIAASNEVLQQVVATVFTELLAEQELKL</sequence>
<dbReference type="EMBL" id="JAHLFE010000187">
    <property type="protein sequence ID" value="MBU3845002.1"/>
    <property type="molecule type" value="Genomic_DNA"/>
</dbReference>
<proteinExistence type="predicted"/>